<proteinExistence type="predicted"/>
<protein>
    <submittedName>
        <fullName evidence="2">Uncharacterized protein</fullName>
    </submittedName>
</protein>
<keyword evidence="3" id="KW-1185">Reference proteome</keyword>
<name>A0ABD1DZJ5_HYPHA</name>
<feature type="region of interest" description="Disordered" evidence="1">
    <location>
        <begin position="69"/>
        <end position="97"/>
    </location>
</feature>
<feature type="region of interest" description="Disordered" evidence="1">
    <location>
        <begin position="171"/>
        <end position="199"/>
    </location>
</feature>
<dbReference type="AlphaFoldDB" id="A0ABD1DZJ5"/>
<sequence length="641" mass="69991">MVSGLCHGRPSFPRFLVGFTMSDSSKNLKGVPAPTKAEGVSTSPSVEKKPVKVNPKHQYAFTAGTNIAERRSSLPRSPPGKALPPIGEASGSPTGGQAGLVGLVETRSPAEQINITGDVFVGTNDPSMPLISEYEILSADDPACKLNPDDGVADEAAGTEDESVGPRVAVVEGRSESTSTMDNTFVSISSSEGESDSARIRSVTYNTGEDIEVQSALVSNFWRSHSASEAEGSDDEDSSMSEGPQKRQREENTPPRLEKKKYRKDKAADPTSDNQEQDQTAEEIMHSIIDKISKIQKEIIDSGRLRAKELDKIDEMAKLSKTEPENNVRNPICEACINIQELNIKRQETIGDYSYNTFLNVPEETLEGDVLARPAAKRDELWETPFEQDILLTCNKTFSLNTTSDFIKTTGCAQALKRQNKVMGETAKIGSSMSFEETDGTTHTNNRSIFCPIVLNDEGILTNEEMAFRVLDSIKMVLVNRRRKCLAVSEKENVKIIRMLRFLLTSSGVDLVVYGARGQTYASRLRGHSSAGRVGPSPRPANVIAVQMAGKSQDETLQLLKSKINIKATGAEIKGISKARNGDLLVTVQNGTAKATALLEEIKKLSMDIKATHRVNKTVLHIKGLDYACTEQEIRHIAYPI</sequence>
<feature type="compositionally biased region" description="Basic and acidic residues" evidence="1">
    <location>
        <begin position="244"/>
        <end position="257"/>
    </location>
</feature>
<organism evidence="2 3">
    <name type="scientific">Hypothenemus hampei</name>
    <name type="common">Coffee berry borer</name>
    <dbReference type="NCBI Taxonomy" id="57062"/>
    <lineage>
        <taxon>Eukaryota</taxon>
        <taxon>Metazoa</taxon>
        <taxon>Ecdysozoa</taxon>
        <taxon>Arthropoda</taxon>
        <taxon>Hexapoda</taxon>
        <taxon>Insecta</taxon>
        <taxon>Pterygota</taxon>
        <taxon>Neoptera</taxon>
        <taxon>Endopterygota</taxon>
        <taxon>Coleoptera</taxon>
        <taxon>Polyphaga</taxon>
        <taxon>Cucujiformia</taxon>
        <taxon>Curculionidae</taxon>
        <taxon>Scolytinae</taxon>
        <taxon>Hypothenemus</taxon>
    </lineage>
</organism>
<dbReference type="EMBL" id="JBDJPC010000018">
    <property type="protein sequence ID" value="KAL1487809.1"/>
    <property type="molecule type" value="Genomic_DNA"/>
</dbReference>
<comment type="caution">
    <text evidence="2">The sequence shown here is derived from an EMBL/GenBank/DDBJ whole genome shotgun (WGS) entry which is preliminary data.</text>
</comment>
<feature type="compositionally biased region" description="Polar residues" evidence="1">
    <location>
        <begin position="176"/>
        <end position="186"/>
    </location>
</feature>
<reference evidence="2 3" key="1">
    <citation type="submission" date="2024-05" db="EMBL/GenBank/DDBJ databases">
        <title>Genetic variation in Jamaican populations of the coffee berry borer (Hypothenemus hampei).</title>
        <authorList>
            <person name="Errbii M."/>
            <person name="Myrie A."/>
        </authorList>
    </citation>
    <scope>NUCLEOTIDE SEQUENCE [LARGE SCALE GENOMIC DNA]</scope>
    <source>
        <strain evidence="2">JA-Hopewell-2020-01-JO</strain>
        <tissue evidence="2">Whole body</tissue>
    </source>
</reference>
<dbReference type="Proteomes" id="UP001566132">
    <property type="component" value="Unassembled WGS sequence"/>
</dbReference>
<evidence type="ECO:0000313" key="3">
    <source>
        <dbReference type="Proteomes" id="UP001566132"/>
    </source>
</evidence>
<gene>
    <name evidence="2" type="ORF">ABEB36_015564</name>
</gene>
<evidence type="ECO:0000313" key="2">
    <source>
        <dbReference type="EMBL" id="KAL1487809.1"/>
    </source>
</evidence>
<feature type="region of interest" description="Disordered" evidence="1">
    <location>
        <begin position="28"/>
        <end position="50"/>
    </location>
</feature>
<feature type="region of interest" description="Disordered" evidence="1">
    <location>
        <begin position="225"/>
        <end position="280"/>
    </location>
</feature>
<accession>A0ABD1DZJ5</accession>
<evidence type="ECO:0000256" key="1">
    <source>
        <dbReference type="SAM" id="MobiDB-lite"/>
    </source>
</evidence>